<protein>
    <recommendedName>
        <fullName evidence="2">IstB-like ATP-binding domain-containing protein</fullName>
    </recommendedName>
</protein>
<dbReference type="Proteomes" id="UP000824988">
    <property type="component" value="Chromosome"/>
</dbReference>
<reference evidence="3" key="1">
    <citation type="submission" date="2019-06" db="EMBL/GenBank/DDBJ databases">
        <title>Complete genome sequence of Methylogaea oryzae strain JCM16910.</title>
        <authorList>
            <person name="Asakawa S."/>
        </authorList>
    </citation>
    <scope>NUCLEOTIDE SEQUENCE</scope>
    <source>
        <strain evidence="3">E10</strain>
    </source>
</reference>
<gene>
    <name evidence="3" type="ORF">MoryE10_14820</name>
</gene>
<evidence type="ECO:0000313" key="3">
    <source>
        <dbReference type="EMBL" id="BBL70876.1"/>
    </source>
</evidence>
<accession>A0A8D5AK93</accession>
<dbReference type="InterPro" id="IPR002611">
    <property type="entry name" value="IstB_ATP-bd"/>
</dbReference>
<proteinExistence type="predicted"/>
<feature type="domain" description="IstB-like ATP-binding" evidence="2">
    <location>
        <begin position="52"/>
        <end position="89"/>
    </location>
</feature>
<dbReference type="GO" id="GO:0005524">
    <property type="term" value="F:ATP binding"/>
    <property type="evidence" value="ECO:0007669"/>
    <property type="project" value="InterPro"/>
</dbReference>
<feature type="compositionally biased region" description="Basic residues" evidence="1">
    <location>
        <begin position="84"/>
        <end position="94"/>
    </location>
</feature>
<sequence length="109" mass="12150">MSIDRSDQLKALHLYGMAAAWTEWQAEAARQPALPETWLGGRLIAAEQADRQVRGDAKMTTALLDRITHHCHILETGNDSYRCKQRKKAGRAHRPAPSTGNISVMIDKS</sequence>
<evidence type="ECO:0000256" key="1">
    <source>
        <dbReference type="SAM" id="MobiDB-lite"/>
    </source>
</evidence>
<keyword evidence="4" id="KW-1185">Reference proteome</keyword>
<feature type="region of interest" description="Disordered" evidence="1">
    <location>
        <begin position="84"/>
        <end position="109"/>
    </location>
</feature>
<evidence type="ECO:0000313" key="4">
    <source>
        <dbReference type="Proteomes" id="UP000824988"/>
    </source>
</evidence>
<dbReference type="EMBL" id="AP019782">
    <property type="protein sequence ID" value="BBL70876.1"/>
    <property type="molecule type" value="Genomic_DNA"/>
</dbReference>
<name>A0A8D5AK93_9GAMM</name>
<evidence type="ECO:0000259" key="2">
    <source>
        <dbReference type="Pfam" id="PF01695"/>
    </source>
</evidence>
<dbReference type="KEGG" id="moz:MoryE10_14820"/>
<dbReference type="AlphaFoldDB" id="A0A8D5AK93"/>
<organism evidence="3 4">
    <name type="scientific">Methylogaea oryzae</name>
    <dbReference type="NCBI Taxonomy" id="1295382"/>
    <lineage>
        <taxon>Bacteria</taxon>
        <taxon>Pseudomonadati</taxon>
        <taxon>Pseudomonadota</taxon>
        <taxon>Gammaproteobacteria</taxon>
        <taxon>Methylococcales</taxon>
        <taxon>Methylococcaceae</taxon>
        <taxon>Methylogaea</taxon>
    </lineage>
</organism>
<dbReference type="Pfam" id="PF01695">
    <property type="entry name" value="IstB_IS21"/>
    <property type="match status" value="1"/>
</dbReference>